<dbReference type="InParanoid" id="T1EGR2"/>
<proteinExistence type="inferred from homology"/>
<dbReference type="EC" id="3.2.1.52" evidence="3"/>
<dbReference type="OMA" id="TWMNPWQ"/>
<keyword evidence="8" id="KW-1185">Reference proteome</keyword>
<dbReference type="eggNOG" id="ENOG502QRCP">
    <property type="taxonomic scope" value="Eukaryota"/>
</dbReference>
<organism evidence="7 8">
    <name type="scientific">Helobdella robusta</name>
    <name type="common">Californian leech</name>
    <dbReference type="NCBI Taxonomy" id="6412"/>
    <lineage>
        <taxon>Eukaryota</taxon>
        <taxon>Metazoa</taxon>
        <taxon>Spiralia</taxon>
        <taxon>Lophotrochozoa</taxon>
        <taxon>Annelida</taxon>
        <taxon>Clitellata</taxon>
        <taxon>Hirudinea</taxon>
        <taxon>Rhynchobdellida</taxon>
        <taxon>Glossiphoniidae</taxon>
        <taxon>Helobdella</taxon>
    </lineage>
</organism>
<evidence type="ECO:0000256" key="1">
    <source>
        <dbReference type="ARBA" id="ARBA00001231"/>
    </source>
</evidence>
<dbReference type="CDD" id="cd06565">
    <property type="entry name" value="GH20_GcnA-like"/>
    <property type="match status" value="1"/>
</dbReference>
<dbReference type="AlphaFoldDB" id="T1EGR2"/>
<dbReference type="HOGENOM" id="CLU_019666_0_0_1"/>
<dbReference type="Proteomes" id="UP000015101">
    <property type="component" value="Unassembled WGS sequence"/>
</dbReference>
<dbReference type="KEGG" id="hro:HELRODRAFT_121272"/>
<dbReference type="GO" id="GO:0005975">
    <property type="term" value="P:carbohydrate metabolic process"/>
    <property type="evidence" value="ECO:0007669"/>
    <property type="project" value="InterPro"/>
</dbReference>
<feature type="domain" description="Glycoside hydrolase family 20 catalytic" evidence="5">
    <location>
        <begin position="52"/>
        <end position="194"/>
    </location>
</feature>
<dbReference type="RefSeq" id="XP_009027940.1">
    <property type="nucleotide sequence ID" value="XM_009029692.1"/>
</dbReference>
<evidence type="ECO:0000256" key="3">
    <source>
        <dbReference type="ARBA" id="ARBA00012663"/>
    </source>
</evidence>
<dbReference type="OrthoDB" id="47475at2759"/>
<sequence length="318" mass="36704">RVVHFDLKGAPPKIEYFDWLFPMLKRWGATGVLMEYEDMFPYNGKWSVLRQPHAYGLEDVRHIEEVAGRNDLHIIPLIQTFGHLEFLLKHDVCASIREVPSSPQALCPLNEQSIVVVGELMQQVISAHRHIKYFHIGADEVGRMVNLGHCPRCRQTGDTTTLFFHHVRRVLNYLTQFRPDLHIIMWDDMFREVDVLILEAAGIGDLVQPMVWMYTPQLHFPEGMWERYMKVFSKLWVASAFKGASGVNQRATPISHHIENNKGWLFKMEFGEEQGVSCKFVGYAITGWSRYDHYQMLCELLPVGLPSLALCLLTLTHG</sequence>
<gene>
    <name evidence="7" type="primary">20195762</name>
    <name evidence="6" type="ORF">HELRODRAFT_121272</name>
</gene>
<dbReference type="Pfam" id="PF00728">
    <property type="entry name" value="Glyco_hydro_20"/>
    <property type="match status" value="1"/>
</dbReference>
<dbReference type="InterPro" id="IPR038901">
    <property type="entry name" value="HEXDC-like"/>
</dbReference>
<dbReference type="InterPro" id="IPR015883">
    <property type="entry name" value="Glyco_hydro_20_cat"/>
</dbReference>
<reference evidence="7" key="3">
    <citation type="submission" date="2015-06" db="UniProtKB">
        <authorList>
            <consortium name="EnsemblMetazoa"/>
        </authorList>
    </citation>
    <scope>IDENTIFICATION</scope>
</reference>
<accession>T1EGR2</accession>
<dbReference type="EnsemblMetazoa" id="HelroT121272">
    <property type="protein sequence ID" value="HelroP121272"/>
    <property type="gene ID" value="HelroG121272"/>
</dbReference>
<name>T1EGR2_HELRO</name>
<comment type="catalytic activity">
    <reaction evidence="1">
        <text>Hydrolysis of terminal non-reducing N-acetyl-D-hexosamine residues in N-acetyl-beta-D-hexosaminides.</text>
        <dbReference type="EC" id="3.2.1.52"/>
    </reaction>
</comment>
<dbReference type="EMBL" id="AMQM01007181">
    <property type="status" value="NOT_ANNOTATED_CDS"/>
    <property type="molecule type" value="Genomic_DNA"/>
</dbReference>
<evidence type="ECO:0000313" key="8">
    <source>
        <dbReference type="Proteomes" id="UP000015101"/>
    </source>
</evidence>
<dbReference type="Gene3D" id="3.20.20.80">
    <property type="entry name" value="Glycosidases"/>
    <property type="match status" value="1"/>
</dbReference>
<dbReference type="GO" id="GO:0004563">
    <property type="term" value="F:beta-N-acetylhexosaminidase activity"/>
    <property type="evidence" value="ECO:0007669"/>
    <property type="project" value="UniProtKB-EC"/>
</dbReference>
<dbReference type="STRING" id="6412.T1EGR2"/>
<dbReference type="PANTHER" id="PTHR21040">
    <property type="entry name" value="BCDNA.GH04120"/>
    <property type="match status" value="1"/>
</dbReference>
<dbReference type="SUPFAM" id="SSF51445">
    <property type="entry name" value="(Trans)glycosidases"/>
    <property type="match status" value="1"/>
</dbReference>
<dbReference type="InterPro" id="IPR017853">
    <property type="entry name" value="GH"/>
</dbReference>
<evidence type="ECO:0000313" key="6">
    <source>
        <dbReference type="EMBL" id="ESN93970.1"/>
    </source>
</evidence>
<reference evidence="8" key="1">
    <citation type="submission" date="2012-12" db="EMBL/GenBank/DDBJ databases">
        <authorList>
            <person name="Hellsten U."/>
            <person name="Grimwood J."/>
            <person name="Chapman J.A."/>
            <person name="Shapiro H."/>
            <person name="Aerts A."/>
            <person name="Otillar R.P."/>
            <person name="Terry A.Y."/>
            <person name="Boore J.L."/>
            <person name="Simakov O."/>
            <person name="Marletaz F."/>
            <person name="Cho S.-J."/>
            <person name="Edsinger-Gonzales E."/>
            <person name="Havlak P."/>
            <person name="Kuo D.-H."/>
            <person name="Larsson T."/>
            <person name="Lv J."/>
            <person name="Arendt D."/>
            <person name="Savage R."/>
            <person name="Osoegawa K."/>
            <person name="de Jong P."/>
            <person name="Lindberg D.R."/>
            <person name="Seaver E.C."/>
            <person name="Weisblat D.A."/>
            <person name="Putnam N.H."/>
            <person name="Grigoriev I.V."/>
            <person name="Rokhsar D.S."/>
        </authorList>
    </citation>
    <scope>NUCLEOTIDE SEQUENCE</scope>
</reference>
<dbReference type="PANTHER" id="PTHR21040:SF8">
    <property type="entry name" value="BCDNA.GH04120"/>
    <property type="match status" value="1"/>
</dbReference>
<protein>
    <recommendedName>
        <fullName evidence="3">beta-N-acetylhexosaminidase</fullName>
        <ecNumber evidence="3">3.2.1.52</ecNumber>
    </recommendedName>
</protein>
<keyword evidence="4" id="KW-0378">Hydrolase</keyword>
<dbReference type="EMBL" id="KB097579">
    <property type="protein sequence ID" value="ESN93970.1"/>
    <property type="molecule type" value="Genomic_DNA"/>
</dbReference>
<evidence type="ECO:0000256" key="4">
    <source>
        <dbReference type="ARBA" id="ARBA00022801"/>
    </source>
</evidence>
<evidence type="ECO:0000259" key="5">
    <source>
        <dbReference type="Pfam" id="PF00728"/>
    </source>
</evidence>
<evidence type="ECO:0000256" key="2">
    <source>
        <dbReference type="ARBA" id="ARBA00006285"/>
    </source>
</evidence>
<reference evidence="6 8" key="2">
    <citation type="journal article" date="2013" name="Nature">
        <title>Insights into bilaterian evolution from three spiralian genomes.</title>
        <authorList>
            <person name="Simakov O."/>
            <person name="Marletaz F."/>
            <person name="Cho S.J."/>
            <person name="Edsinger-Gonzales E."/>
            <person name="Havlak P."/>
            <person name="Hellsten U."/>
            <person name="Kuo D.H."/>
            <person name="Larsson T."/>
            <person name="Lv J."/>
            <person name="Arendt D."/>
            <person name="Savage R."/>
            <person name="Osoegawa K."/>
            <person name="de Jong P."/>
            <person name="Grimwood J."/>
            <person name="Chapman J.A."/>
            <person name="Shapiro H."/>
            <person name="Aerts A."/>
            <person name="Otillar R.P."/>
            <person name="Terry A.Y."/>
            <person name="Boore J.L."/>
            <person name="Grigoriev I.V."/>
            <person name="Lindberg D.R."/>
            <person name="Seaver E.C."/>
            <person name="Weisblat D.A."/>
            <person name="Putnam N.H."/>
            <person name="Rokhsar D.S."/>
        </authorList>
    </citation>
    <scope>NUCLEOTIDE SEQUENCE</scope>
</reference>
<comment type="similarity">
    <text evidence="2">Belongs to the glycosyl hydrolase 20 family.</text>
</comment>
<dbReference type="GeneID" id="20195762"/>
<dbReference type="CTD" id="20195762"/>
<evidence type="ECO:0000313" key="7">
    <source>
        <dbReference type="EnsemblMetazoa" id="HelroP121272"/>
    </source>
</evidence>